<accession>A0AAW2EJ41</accession>
<gene>
    <name evidence="1" type="ORF">PUN28_017553</name>
</gene>
<evidence type="ECO:0000313" key="1">
    <source>
        <dbReference type="EMBL" id="KAL0103368.1"/>
    </source>
</evidence>
<dbReference type="EMBL" id="JADYXP020000021">
    <property type="protein sequence ID" value="KAL0103368.1"/>
    <property type="molecule type" value="Genomic_DNA"/>
</dbReference>
<keyword evidence="2" id="KW-1185">Reference proteome</keyword>
<reference evidence="1 2" key="1">
    <citation type="submission" date="2023-03" db="EMBL/GenBank/DDBJ databases">
        <title>High recombination rates correlate with genetic variation in Cardiocondyla obscurior ants.</title>
        <authorList>
            <person name="Errbii M."/>
        </authorList>
    </citation>
    <scope>NUCLEOTIDE SEQUENCE [LARGE SCALE GENOMIC DNA]</scope>
    <source>
        <strain evidence="1">Alpha-2009</strain>
        <tissue evidence="1">Whole body</tissue>
    </source>
</reference>
<evidence type="ECO:0000313" key="2">
    <source>
        <dbReference type="Proteomes" id="UP001430953"/>
    </source>
</evidence>
<name>A0AAW2EJ41_9HYME</name>
<comment type="caution">
    <text evidence="1">The sequence shown here is derived from an EMBL/GenBank/DDBJ whole genome shotgun (WGS) entry which is preliminary data.</text>
</comment>
<organism evidence="1 2">
    <name type="scientific">Cardiocondyla obscurior</name>
    <dbReference type="NCBI Taxonomy" id="286306"/>
    <lineage>
        <taxon>Eukaryota</taxon>
        <taxon>Metazoa</taxon>
        <taxon>Ecdysozoa</taxon>
        <taxon>Arthropoda</taxon>
        <taxon>Hexapoda</taxon>
        <taxon>Insecta</taxon>
        <taxon>Pterygota</taxon>
        <taxon>Neoptera</taxon>
        <taxon>Endopterygota</taxon>
        <taxon>Hymenoptera</taxon>
        <taxon>Apocrita</taxon>
        <taxon>Aculeata</taxon>
        <taxon>Formicoidea</taxon>
        <taxon>Formicidae</taxon>
        <taxon>Myrmicinae</taxon>
        <taxon>Cardiocondyla</taxon>
    </lineage>
</organism>
<protein>
    <submittedName>
        <fullName evidence="1">Uncharacterized protein</fullName>
    </submittedName>
</protein>
<sequence>MRDCIPIVFLTFIFRPWTDIKISSLSVNQFFAAKFFKAHYHYRPLHWTHRVNFNLIARHAIPDVPCKQLVSQYGYRLFDKLVGGNNSDLYKQFFNYYLYRDKMHYAATRLFCENRVNRNVNICR</sequence>
<dbReference type="AlphaFoldDB" id="A0AAW2EJ41"/>
<proteinExistence type="predicted"/>
<dbReference type="Proteomes" id="UP001430953">
    <property type="component" value="Unassembled WGS sequence"/>
</dbReference>